<accession>A0A3R7GN93</accession>
<comment type="caution">
    <text evidence="1">The sequence shown here is derived from an EMBL/GenBank/DDBJ whole genome shotgun (WGS) entry which is preliminary data.</text>
</comment>
<organism evidence="1 2">
    <name type="scientific">Clonorchis sinensis</name>
    <name type="common">Chinese liver fluke</name>
    <dbReference type="NCBI Taxonomy" id="79923"/>
    <lineage>
        <taxon>Eukaryota</taxon>
        <taxon>Metazoa</taxon>
        <taxon>Spiralia</taxon>
        <taxon>Lophotrochozoa</taxon>
        <taxon>Platyhelminthes</taxon>
        <taxon>Trematoda</taxon>
        <taxon>Digenea</taxon>
        <taxon>Opisthorchiida</taxon>
        <taxon>Opisthorchiata</taxon>
        <taxon>Opisthorchiidae</taxon>
        <taxon>Clonorchis</taxon>
    </lineage>
</organism>
<dbReference type="InParanoid" id="A0A3R7GN93"/>
<protein>
    <submittedName>
        <fullName evidence="1">Uncharacterized protein</fullName>
    </submittedName>
</protein>
<evidence type="ECO:0000313" key="2">
    <source>
        <dbReference type="Proteomes" id="UP000286415"/>
    </source>
</evidence>
<gene>
    <name evidence="1" type="ORF">CSKR_108026</name>
</gene>
<dbReference type="Proteomes" id="UP000286415">
    <property type="component" value="Unassembled WGS sequence"/>
</dbReference>
<dbReference type="EMBL" id="NIRI02000056">
    <property type="protein sequence ID" value="KAG5442719.1"/>
    <property type="molecule type" value="Genomic_DNA"/>
</dbReference>
<sequence length="222" mass="25250">MFSREKFQLCSFQNGVINKLSETWETCFFVLVFILRDYFIDENGIVLLLEVYGPVCCGLKPVRICYRFAHIPSLWWSALMLLVCCTDMRMQASYGDLNMPLVVYLSLLVYHSLLSLREQLVLTSHTAESSPLSHFVPSGLAKLSNSRSNRSKIPNRDFVNLLGMKIKFIDPRGNAVMLPGLANGDEKPWSKGHRYIDNALLIRLLKILRQPTTGFAHLGAHQ</sequence>
<proteinExistence type="predicted"/>
<dbReference type="AlphaFoldDB" id="A0A3R7GN93"/>
<reference evidence="1 2" key="2">
    <citation type="journal article" date="2021" name="Genomics">
        <title>High-quality reference genome for Clonorchis sinensis.</title>
        <authorList>
            <person name="Young N.D."/>
            <person name="Stroehlein A.J."/>
            <person name="Kinkar L."/>
            <person name="Wang T."/>
            <person name="Sohn W.M."/>
            <person name="Chang B.C.H."/>
            <person name="Kaur P."/>
            <person name="Weisz D."/>
            <person name="Dudchenko O."/>
            <person name="Aiden E.L."/>
            <person name="Korhonen P.K."/>
            <person name="Gasser R.B."/>
        </authorList>
    </citation>
    <scope>NUCLEOTIDE SEQUENCE [LARGE SCALE GENOMIC DNA]</scope>
    <source>
        <strain evidence="1">Cs-k2</strain>
    </source>
</reference>
<keyword evidence="2" id="KW-1185">Reference proteome</keyword>
<name>A0A3R7GN93_CLOSI</name>
<reference evidence="1 2" key="1">
    <citation type="journal article" date="2018" name="Biotechnol. Adv.">
        <title>Improved genomic resources and new bioinformatic workflow for the carcinogenic parasite Clonorchis sinensis: Biotechnological implications.</title>
        <authorList>
            <person name="Wang D."/>
            <person name="Korhonen P.K."/>
            <person name="Gasser R.B."/>
            <person name="Young N.D."/>
        </authorList>
    </citation>
    <scope>NUCLEOTIDE SEQUENCE [LARGE SCALE GENOMIC DNA]</scope>
    <source>
        <strain evidence="1">Cs-k2</strain>
    </source>
</reference>
<feature type="non-terminal residue" evidence="1">
    <location>
        <position position="222"/>
    </location>
</feature>
<evidence type="ECO:0000313" key="1">
    <source>
        <dbReference type="EMBL" id="KAG5442719.1"/>
    </source>
</evidence>